<dbReference type="Gramene" id="rna-AYBTSS11_LOCUS4531">
    <property type="protein sequence ID" value="CAJ1929705.1"/>
    <property type="gene ID" value="gene-AYBTSS11_LOCUS4531"/>
</dbReference>
<evidence type="ECO:0000313" key="2">
    <source>
        <dbReference type="Proteomes" id="UP001189624"/>
    </source>
</evidence>
<organism evidence="1 2">
    <name type="scientific">Sphenostylis stenocarpa</name>
    <dbReference type="NCBI Taxonomy" id="92480"/>
    <lineage>
        <taxon>Eukaryota</taxon>
        <taxon>Viridiplantae</taxon>
        <taxon>Streptophyta</taxon>
        <taxon>Embryophyta</taxon>
        <taxon>Tracheophyta</taxon>
        <taxon>Spermatophyta</taxon>
        <taxon>Magnoliopsida</taxon>
        <taxon>eudicotyledons</taxon>
        <taxon>Gunneridae</taxon>
        <taxon>Pentapetalae</taxon>
        <taxon>rosids</taxon>
        <taxon>fabids</taxon>
        <taxon>Fabales</taxon>
        <taxon>Fabaceae</taxon>
        <taxon>Papilionoideae</taxon>
        <taxon>50 kb inversion clade</taxon>
        <taxon>NPAAA clade</taxon>
        <taxon>indigoferoid/millettioid clade</taxon>
        <taxon>Phaseoleae</taxon>
        <taxon>Sphenostylis</taxon>
    </lineage>
</organism>
<gene>
    <name evidence="1" type="ORF">AYBTSS11_LOCUS4531</name>
</gene>
<dbReference type="EMBL" id="OY731399">
    <property type="protein sequence ID" value="CAJ1929705.1"/>
    <property type="molecule type" value="Genomic_DNA"/>
</dbReference>
<sequence length="128" mass="14875">MTATLDLVVRGVSNSGTVTRCGGSEIINVATRNRRGGWRRWRHVGKKRRYVCCRNLCLHLMLDGFIGPEMPSLNGLEPLPENDECKKNQRHQDLVLRHVREAENQGRFQWRHFIELTTQAKEYCARET</sequence>
<reference evidence="1" key="1">
    <citation type="submission" date="2023-10" db="EMBL/GenBank/DDBJ databases">
        <authorList>
            <person name="Domelevo Entfellner J.-B."/>
        </authorList>
    </citation>
    <scope>NUCLEOTIDE SEQUENCE</scope>
</reference>
<protein>
    <submittedName>
        <fullName evidence="1">Uncharacterized protein</fullName>
    </submittedName>
</protein>
<dbReference type="Proteomes" id="UP001189624">
    <property type="component" value="Chromosome 2"/>
</dbReference>
<name>A0AA86S6U3_9FABA</name>
<proteinExistence type="predicted"/>
<keyword evidence="2" id="KW-1185">Reference proteome</keyword>
<dbReference type="AlphaFoldDB" id="A0AA86S6U3"/>
<accession>A0AA86S6U3</accession>
<evidence type="ECO:0000313" key="1">
    <source>
        <dbReference type="EMBL" id="CAJ1929705.1"/>
    </source>
</evidence>